<dbReference type="InterPro" id="IPR050237">
    <property type="entry name" value="ATP-dep_AMP-bd_enzyme"/>
</dbReference>
<proteinExistence type="inferred from homology"/>
<dbReference type="PANTHER" id="PTHR43767:SF1">
    <property type="entry name" value="NONRIBOSOMAL PEPTIDE SYNTHASE PES1 (EUROFUNG)-RELATED"/>
    <property type="match status" value="1"/>
</dbReference>
<dbReference type="AlphaFoldDB" id="A0A558DJX3"/>
<dbReference type="Gene3D" id="3.40.50.12780">
    <property type="entry name" value="N-terminal domain of ligase-like"/>
    <property type="match status" value="1"/>
</dbReference>
<dbReference type="Gene3D" id="3.30.300.30">
    <property type="match status" value="1"/>
</dbReference>
<dbReference type="FunFam" id="3.30.300.30:FF:000008">
    <property type="entry name" value="2,3-dihydroxybenzoate-AMP ligase"/>
    <property type="match status" value="1"/>
</dbReference>
<dbReference type="Pfam" id="PF00501">
    <property type="entry name" value="AMP-binding"/>
    <property type="match status" value="1"/>
</dbReference>
<dbReference type="SUPFAM" id="SSF56801">
    <property type="entry name" value="Acetyl-CoA synthetase-like"/>
    <property type="match status" value="1"/>
</dbReference>
<dbReference type="InterPro" id="IPR025110">
    <property type="entry name" value="AMP-bd_C"/>
</dbReference>
<evidence type="ECO:0000259" key="4">
    <source>
        <dbReference type="Pfam" id="PF13193"/>
    </source>
</evidence>
<gene>
    <name evidence="5" type="ORF">FNH05_02975</name>
</gene>
<dbReference type="OrthoDB" id="9803968at2"/>
<evidence type="ECO:0000313" key="5">
    <source>
        <dbReference type="EMBL" id="TVT61319.1"/>
    </source>
</evidence>
<dbReference type="InterPro" id="IPR042099">
    <property type="entry name" value="ANL_N_sf"/>
</dbReference>
<evidence type="ECO:0000313" key="6">
    <source>
        <dbReference type="Proteomes" id="UP000320011"/>
    </source>
</evidence>
<name>A0A558DJX3_9PSEU</name>
<keyword evidence="6" id="KW-1185">Reference proteome</keyword>
<evidence type="ECO:0000259" key="3">
    <source>
        <dbReference type="Pfam" id="PF00501"/>
    </source>
</evidence>
<comment type="caution">
    <text evidence="5">The sequence shown here is derived from an EMBL/GenBank/DDBJ whole genome shotgun (WGS) entry which is preliminary data.</text>
</comment>
<sequence length="535" mass="56778">MEQARWVDSIPSAVRAAAERFGDAEALVDGRVRLTFAQLGVRVREVARAFAALGVRPGDRVALNSPNTHHWILAALGASYAGATLVPVNTRFTGPETVDLLRRSRARALVVAGTFLGTDRLAGIRDAAGEGPGEVVAGLPELRAVVRVPMGEPDVPAGGEVGWDELPSYAERVTAAEVEARADGVSGEDLADILFTSGTTGRSKGVMSKHRQALGVAAAWADCGRMRAGDRYLLVNPFSHSFGYKAGILVCLLTGAAMLPQAVFDPAGLLELAERERISVLAGAPTVFQTLLHAPERAGRALPSLRLAVTGAATVPVALVERMQADLGFETVLTAYGLSEAVVVTMCRPGDDAETVSHTSGRATSGFEVATVDVEGRFLPPGEAGEVVVRGPNAMVGYLDDPAATAEVIDDGGWLHTGDVGVLDERGYLTITDRLKDMYVSGGFNVYPAEVEQALAYLGGVHDVAVVGVPDERMGEVGKAFVIRSEEADLTEQDVLAYCKERLANYKRPRSVEFVRSLPRNASGKLLKRELKEQV</sequence>
<dbReference type="GO" id="GO:0016878">
    <property type="term" value="F:acid-thiol ligase activity"/>
    <property type="evidence" value="ECO:0007669"/>
    <property type="project" value="UniProtKB-ARBA"/>
</dbReference>
<organism evidence="5 6">
    <name type="scientific">Amycolatopsis rhizosphaerae</name>
    <dbReference type="NCBI Taxonomy" id="2053003"/>
    <lineage>
        <taxon>Bacteria</taxon>
        <taxon>Bacillati</taxon>
        <taxon>Actinomycetota</taxon>
        <taxon>Actinomycetes</taxon>
        <taxon>Pseudonocardiales</taxon>
        <taxon>Pseudonocardiaceae</taxon>
        <taxon>Amycolatopsis</taxon>
    </lineage>
</organism>
<dbReference type="PROSITE" id="PS00455">
    <property type="entry name" value="AMP_BINDING"/>
    <property type="match status" value="1"/>
</dbReference>
<evidence type="ECO:0000256" key="1">
    <source>
        <dbReference type="ARBA" id="ARBA00006432"/>
    </source>
</evidence>
<dbReference type="InterPro" id="IPR020845">
    <property type="entry name" value="AMP-binding_CS"/>
</dbReference>
<protein>
    <submittedName>
        <fullName evidence="5">AMP-binding protein</fullName>
    </submittedName>
</protein>
<dbReference type="PANTHER" id="PTHR43767">
    <property type="entry name" value="LONG-CHAIN-FATTY-ACID--COA LIGASE"/>
    <property type="match status" value="1"/>
</dbReference>
<dbReference type="NCBIfam" id="NF005801">
    <property type="entry name" value="PRK07656.1"/>
    <property type="match status" value="1"/>
</dbReference>
<dbReference type="Pfam" id="PF13193">
    <property type="entry name" value="AMP-binding_C"/>
    <property type="match status" value="1"/>
</dbReference>
<dbReference type="Proteomes" id="UP000320011">
    <property type="component" value="Unassembled WGS sequence"/>
</dbReference>
<accession>A0A558DJX3</accession>
<dbReference type="RefSeq" id="WP_144585700.1">
    <property type="nucleotide sequence ID" value="NZ_VJWX01000014.1"/>
</dbReference>
<dbReference type="EMBL" id="VJWX01000014">
    <property type="protein sequence ID" value="TVT61319.1"/>
    <property type="molecule type" value="Genomic_DNA"/>
</dbReference>
<comment type="similarity">
    <text evidence="1">Belongs to the ATP-dependent AMP-binding enzyme family.</text>
</comment>
<dbReference type="InterPro" id="IPR000873">
    <property type="entry name" value="AMP-dep_synth/lig_dom"/>
</dbReference>
<keyword evidence="2" id="KW-0436">Ligase</keyword>
<reference evidence="5 6" key="2">
    <citation type="submission" date="2019-08" db="EMBL/GenBank/DDBJ databases">
        <title>Amycolatopsis acidicola sp. nov., isolated from peat swamp forest soil.</title>
        <authorList>
            <person name="Srisuk N."/>
        </authorList>
    </citation>
    <scope>NUCLEOTIDE SEQUENCE [LARGE SCALE GENOMIC DNA]</scope>
    <source>
        <strain evidence="5 6">TBRC 6029</strain>
    </source>
</reference>
<feature type="domain" description="AMP-dependent synthetase/ligase" evidence="3">
    <location>
        <begin position="15"/>
        <end position="399"/>
    </location>
</feature>
<evidence type="ECO:0000256" key="2">
    <source>
        <dbReference type="ARBA" id="ARBA00022598"/>
    </source>
</evidence>
<dbReference type="InterPro" id="IPR045851">
    <property type="entry name" value="AMP-bd_C_sf"/>
</dbReference>
<feature type="domain" description="AMP-binding enzyme C-terminal" evidence="4">
    <location>
        <begin position="450"/>
        <end position="525"/>
    </location>
</feature>
<reference evidence="5 6" key="1">
    <citation type="submission" date="2019-07" db="EMBL/GenBank/DDBJ databases">
        <authorList>
            <person name="Duangmal K."/>
            <person name="Teo W.F.A."/>
        </authorList>
    </citation>
    <scope>NUCLEOTIDE SEQUENCE [LARGE SCALE GENOMIC DNA]</scope>
    <source>
        <strain evidence="5 6">TBRC 6029</strain>
    </source>
</reference>